<protein>
    <submittedName>
        <fullName evidence="1">Uncharacterized protein</fullName>
    </submittedName>
</protein>
<evidence type="ECO:0000313" key="2">
    <source>
        <dbReference type="Proteomes" id="UP000305848"/>
    </source>
</evidence>
<dbReference type="RefSeq" id="WP_137261194.1">
    <property type="nucleotide sequence ID" value="NZ_SZQL01000005.1"/>
</dbReference>
<dbReference type="EMBL" id="SZQL01000005">
    <property type="protein sequence ID" value="TKK69198.1"/>
    <property type="molecule type" value="Genomic_DNA"/>
</dbReference>
<accession>A0A4U3L2G2</accession>
<reference evidence="1 2" key="1">
    <citation type="submission" date="2019-05" db="EMBL/GenBank/DDBJ databases">
        <title>Panacibacter sp. strain 17mud1-8 Genome sequencing and assembly.</title>
        <authorList>
            <person name="Chhetri G."/>
        </authorList>
    </citation>
    <scope>NUCLEOTIDE SEQUENCE [LARGE SCALE GENOMIC DNA]</scope>
    <source>
        <strain evidence="1 2">17mud1-8</strain>
    </source>
</reference>
<organism evidence="1 2">
    <name type="scientific">Ilyomonas limi</name>
    <dbReference type="NCBI Taxonomy" id="2575867"/>
    <lineage>
        <taxon>Bacteria</taxon>
        <taxon>Pseudomonadati</taxon>
        <taxon>Bacteroidota</taxon>
        <taxon>Chitinophagia</taxon>
        <taxon>Chitinophagales</taxon>
        <taxon>Chitinophagaceae</taxon>
        <taxon>Ilyomonas</taxon>
    </lineage>
</organism>
<dbReference type="Proteomes" id="UP000305848">
    <property type="component" value="Unassembled WGS sequence"/>
</dbReference>
<proteinExistence type="predicted"/>
<gene>
    <name evidence="1" type="ORF">FC093_07715</name>
</gene>
<evidence type="ECO:0000313" key="1">
    <source>
        <dbReference type="EMBL" id="TKK69198.1"/>
    </source>
</evidence>
<dbReference type="AlphaFoldDB" id="A0A4U3L2G2"/>
<comment type="caution">
    <text evidence="1">The sequence shown here is derived from an EMBL/GenBank/DDBJ whole genome shotgun (WGS) entry which is preliminary data.</text>
</comment>
<name>A0A4U3L2G2_9BACT</name>
<keyword evidence="2" id="KW-1185">Reference proteome</keyword>
<sequence>MEVGRLINTLNPQVFKALLTKIDDTKQTAAQDLSKIPALFVTFCRTKDLDPNHLMYIHNRELAVMSKRLFIADMIAMYDPPLY</sequence>